<accession>A0AAD9J3I5</accession>
<comment type="caution">
    <text evidence="1">The sequence shown here is derived from an EMBL/GenBank/DDBJ whole genome shotgun (WGS) entry which is preliminary data.</text>
</comment>
<evidence type="ECO:0000313" key="2">
    <source>
        <dbReference type="Proteomes" id="UP001208570"/>
    </source>
</evidence>
<sequence>MATNLLECTVKYSGVFSWGFGQSETYFEQFIIHSLSEISCGHRKRSKTIKLRLNNYILHLLLITAETCCRKIKYTFILFIFVLIHLTTVQKHIRLPHSSLIQDGDRFLFIRDKRRKKPNFTWLILLIACCNNVVRDSDSKEVNFRGFQQNHCMYVMNVCHPRILILCLLDKNVDKFKYFYLT</sequence>
<name>A0AAD9J3I5_9ANNE</name>
<proteinExistence type="predicted"/>
<dbReference type="EMBL" id="JAODUP010000662">
    <property type="protein sequence ID" value="KAK2145699.1"/>
    <property type="molecule type" value="Genomic_DNA"/>
</dbReference>
<dbReference type="Proteomes" id="UP001208570">
    <property type="component" value="Unassembled WGS sequence"/>
</dbReference>
<evidence type="ECO:0000313" key="1">
    <source>
        <dbReference type="EMBL" id="KAK2145699.1"/>
    </source>
</evidence>
<dbReference type="AlphaFoldDB" id="A0AAD9J3I5"/>
<keyword evidence="2" id="KW-1185">Reference proteome</keyword>
<protein>
    <submittedName>
        <fullName evidence="1">Uncharacterized protein</fullName>
    </submittedName>
</protein>
<reference evidence="1" key="1">
    <citation type="journal article" date="2023" name="Mol. Biol. Evol.">
        <title>Third-Generation Sequencing Reveals the Adaptive Role of the Epigenome in Three Deep-Sea Polychaetes.</title>
        <authorList>
            <person name="Perez M."/>
            <person name="Aroh O."/>
            <person name="Sun Y."/>
            <person name="Lan Y."/>
            <person name="Juniper S.K."/>
            <person name="Young C.R."/>
            <person name="Angers B."/>
            <person name="Qian P.Y."/>
        </authorList>
    </citation>
    <scope>NUCLEOTIDE SEQUENCE</scope>
    <source>
        <strain evidence="1">P08H-3</strain>
    </source>
</reference>
<organism evidence="1 2">
    <name type="scientific">Paralvinella palmiformis</name>
    <dbReference type="NCBI Taxonomy" id="53620"/>
    <lineage>
        <taxon>Eukaryota</taxon>
        <taxon>Metazoa</taxon>
        <taxon>Spiralia</taxon>
        <taxon>Lophotrochozoa</taxon>
        <taxon>Annelida</taxon>
        <taxon>Polychaeta</taxon>
        <taxon>Sedentaria</taxon>
        <taxon>Canalipalpata</taxon>
        <taxon>Terebellida</taxon>
        <taxon>Terebelliformia</taxon>
        <taxon>Alvinellidae</taxon>
        <taxon>Paralvinella</taxon>
    </lineage>
</organism>
<gene>
    <name evidence="1" type="ORF">LSH36_662g03009</name>
</gene>